<reference evidence="3" key="1">
    <citation type="submission" date="2022-10" db="EMBL/GenBank/DDBJ databases">
        <title>The complete genomes of actinobacterial strains from the NBC collection.</title>
        <authorList>
            <person name="Joergensen T.S."/>
            <person name="Alvarez Arevalo M."/>
            <person name="Sterndorff E.B."/>
            <person name="Faurdal D."/>
            <person name="Vuksanovic O."/>
            <person name="Mourched A.-S."/>
            <person name="Charusanti P."/>
            <person name="Shaw S."/>
            <person name="Blin K."/>
            <person name="Weber T."/>
        </authorList>
    </citation>
    <scope>NUCLEOTIDE SEQUENCE</scope>
    <source>
        <strain evidence="3">NBC_00668</strain>
    </source>
</reference>
<organism evidence="3 4">
    <name type="scientific">Streptomyces melanogenes</name>
    <dbReference type="NCBI Taxonomy" id="67326"/>
    <lineage>
        <taxon>Bacteria</taxon>
        <taxon>Bacillati</taxon>
        <taxon>Actinomycetota</taxon>
        <taxon>Actinomycetes</taxon>
        <taxon>Kitasatosporales</taxon>
        <taxon>Streptomycetaceae</taxon>
        <taxon>Streptomyces</taxon>
    </lineage>
</organism>
<feature type="compositionally biased region" description="Basic and acidic residues" evidence="1">
    <location>
        <begin position="15"/>
        <end position="25"/>
    </location>
</feature>
<evidence type="ECO:0000256" key="1">
    <source>
        <dbReference type="SAM" id="MobiDB-lite"/>
    </source>
</evidence>
<feature type="transmembrane region" description="Helical" evidence="2">
    <location>
        <begin position="42"/>
        <end position="63"/>
    </location>
</feature>
<accession>A0ABZ1XBA7</accession>
<proteinExistence type="predicted"/>
<evidence type="ECO:0008006" key="5">
    <source>
        <dbReference type="Google" id="ProtNLM"/>
    </source>
</evidence>
<sequence length="109" mass="11696">MTVQQWPEGPGADQDAARERYKSDMRTTRTSLREVFRADMPAAHGGVAVVVVAGVVVGCFAGPVAGGLLAGGFAVLFFVAVAVMYLRGIRGADAWRRSYLCTFGWGNWI</sequence>
<feature type="transmembrane region" description="Helical" evidence="2">
    <location>
        <begin position="69"/>
        <end position="88"/>
    </location>
</feature>
<gene>
    <name evidence="3" type="ORF">OG515_00545</name>
</gene>
<evidence type="ECO:0000256" key="2">
    <source>
        <dbReference type="SAM" id="Phobius"/>
    </source>
</evidence>
<protein>
    <recommendedName>
        <fullName evidence="5">Integral membrane protein</fullName>
    </recommendedName>
</protein>
<keyword evidence="2" id="KW-1133">Transmembrane helix</keyword>
<feature type="region of interest" description="Disordered" evidence="1">
    <location>
        <begin position="1"/>
        <end position="25"/>
    </location>
</feature>
<keyword evidence="4" id="KW-1185">Reference proteome</keyword>
<dbReference type="EMBL" id="CP109019">
    <property type="protein sequence ID" value="WUT80778.1"/>
    <property type="molecule type" value="Genomic_DNA"/>
</dbReference>
<name>A0ABZ1XBA7_9ACTN</name>
<evidence type="ECO:0000313" key="4">
    <source>
        <dbReference type="Proteomes" id="UP001432060"/>
    </source>
</evidence>
<keyword evidence="2" id="KW-0812">Transmembrane</keyword>
<dbReference type="Proteomes" id="UP001432060">
    <property type="component" value="Chromosome"/>
</dbReference>
<dbReference type="RefSeq" id="WP_329394639.1">
    <property type="nucleotide sequence ID" value="NZ_CP109019.1"/>
</dbReference>
<evidence type="ECO:0000313" key="3">
    <source>
        <dbReference type="EMBL" id="WUT80778.1"/>
    </source>
</evidence>
<keyword evidence="2" id="KW-0472">Membrane</keyword>